<dbReference type="Proteomes" id="UP000054529">
    <property type="component" value="Unassembled WGS sequence"/>
</dbReference>
<evidence type="ECO:0000313" key="1">
    <source>
        <dbReference type="EMBL" id="KIE64019.1"/>
    </source>
</evidence>
<dbReference type="AlphaFoldDB" id="A0A0C1V6E8"/>
<comment type="caution">
    <text evidence="1">The sequence shown here is derived from an EMBL/GenBank/DDBJ whole genome shotgun (WGS) entry which is preliminary data.</text>
</comment>
<evidence type="ECO:0000313" key="2">
    <source>
        <dbReference type="Proteomes" id="UP000054529"/>
    </source>
</evidence>
<sequence>MKVYLILNILLLTDTVNIYRPKKYVKNKVFRFSNSFCNQ</sequence>
<dbReference type="HOGENOM" id="CLU_3306547_0_0_6"/>
<accession>A0A0C1V6E8</accession>
<name>A0A0C1V6E8_9ENTR</name>
<proteinExistence type="predicted"/>
<reference evidence="1 2" key="1">
    <citation type="journal article" date="2014" name="G3 (Bethesda)">
        <title>Genome sequence of Candidatus Riesia pediculischaeffi, endosymbiont of chimpanzee lice, and genomic comparison of recently acquired endosymbionts from human and chimpanzee lice.</title>
        <authorList>
            <person name="Boyd B.M."/>
            <person name="Allen J.M."/>
            <person name="de Crecy-Lagard V."/>
            <person name="Reed D.L."/>
        </authorList>
    </citation>
    <scope>NUCLEOTIDE SEQUENCE [LARGE SCALE GENOMIC DNA]</scope>
    <source>
        <strain evidence="1 2">PTSU</strain>
    </source>
</reference>
<gene>
    <name evidence="1" type="ORF">P689_122188</name>
</gene>
<dbReference type="EMBL" id="AWXV01000004">
    <property type="protein sequence ID" value="KIE64019.1"/>
    <property type="molecule type" value="Genomic_DNA"/>
</dbReference>
<organism evidence="1 2">
    <name type="scientific">Candidatus Riesia pediculischaeffi PTSU</name>
    <dbReference type="NCBI Taxonomy" id="1401651"/>
    <lineage>
        <taxon>Bacteria</taxon>
        <taxon>Pseudomonadati</taxon>
        <taxon>Pseudomonadota</taxon>
        <taxon>Gammaproteobacteria</taxon>
        <taxon>Enterobacterales</taxon>
        <taxon>Enterobacteriaceae</taxon>
        <taxon>Candidatus Riesia</taxon>
    </lineage>
</organism>
<protein>
    <submittedName>
        <fullName evidence="1">Uncharacterized protein</fullName>
    </submittedName>
</protein>